<sequence>MQALTLNIHSASPSAPVLNLELDAMPEQRLCGRCSITALDRIEDVQVEGRFQRYSTPDHAEILVFLLGFHEGESTRNPALDIALRLQPDWVCGSGNFVLDGIAVANATVQNMAPGAREW</sequence>
<dbReference type="InterPro" id="IPR014992">
    <property type="entry name" value="DUF1842"/>
</dbReference>
<name>A0ABY1QTW5_9BURK</name>
<dbReference type="RefSeq" id="WP_283444997.1">
    <property type="nucleotide sequence ID" value="NZ_FXUL01000027.1"/>
</dbReference>
<gene>
    <name evidence="2" type="ORF">SAMN06295970_12756</name>
</gene>
<evidence type="ECO:0000313" key="2">
    <source>
        <dbReference type="EMBL" id="SMP77861.1"/>
    </source>
</evidence>
<keyword evidence="3" id="KW-1185">Reference proteome</keyword>
<dbReference type="Pfam" id="PF08896">
    <property type="entry name" value="DUF1842"/>
    <property type="match status" value="1"/>
</dbReference>
<feature type="domain" description="DUF1842" evidence="1">
    <location>
        <begin position="6"/>
        <end position="97"/>
    </location>
</feature>
<reference evidence="2 3" key="1">
    <citation type="submission" date="2017-05" db="EMBL/GenBank/DDBJ databases">
        <authorList>
            <person name="Varghese N."/>
            <person name="Submissions S."/>
        </authorList>
    </citation>
    <scope>NUCLEOTIDE SEQUENCE [LARGE SCALE GENOMIC DNA]</scope>
    <source>
        <strain evidence="2 3">DSM 26001</strain>
    </source>
</reference>
<comment type="caution">
    <text evidence="2">The sequence shown here is derived from an EMBL/GenBank/DDBJ whole genome shotgun (WGS) entry which is preliminary data.</text>
</comment>
<accession>A0ABY1QTW5</accession>
<evidence type="ECO:0000313" key="3">
    <source>
        <dbReference type="Proteomes" id="UP001158049"/>
    </source>
</evidence>
<protein>
    <recommendedName>
        <fullName evidence="1">DUF1842 domain-containing protein</fullName>
    </recommendedName>
</protein>
<organism evidence="2 3">
    <name type="scientific">Noviherbaspirillum suwonense</name>
    <dbReference type="NCBI Taxonomy" id="1224511"/>
    <lineage>
        <taxon>Bacteria</taxon>
        <taxon>Pseudomonadati</taxon>
        <taxon>Pseudomonadota</taxon>
        <taxon>Betaproteobacteria</taxon>
        <taxon>Burkholderiales</taxon>
        <taxon>Oxalobacteraceae</taxon>
        <taxon>Noviherbaspirillum</taxon>
    </lineage>
</organism>
<dbReference type="EMBL" id="FXUL01000027">
    <property type="protein sequence ID" value="SMP77861.1"/>
    <property type="molecule type" value="Genomic_DNA"/>
</dbReference>
<proteinExistence type="predicted"/>
<evidence type="ECO:0000259" key="1">
    <source>
        <dbReference type="Pfam" id="PF08896"/>
    </source>
</evidence>
<dbReference type="Proteomes" id="UP001158049">
    <property type="component" value="Unassembled WGS sequence"/>
</dbReference>